<keyword evidence="1" id="KW-0479">Metal-binding</keyword>
<sequence>MLRSCLLRCAAIVLPHSSSEATTTVAATTEVPVCSPDVLHLASAVLKQPYTVISSSIQLQQASERILQSKKVAVDVEACVTHDVGRPQLGQVSLIQLASETCDTVYLIDVLTLGKEVVVDALSPVLSDPAVEKQFFDCRRDVEAFFGQLGIVTKGAVDLQMLFTGSQWKLKSLNRRSSMSYVLKTVAGVSRQETDAAVQLAMTKGNRAVWDVRPLPTHFLEYAAGDVRHTLLLGQVMEHTYKDLLPAARRLTAEYTRHYSAPVEYEVDINPIEVSSEWLEMFFGPGGVCQYCRQPGHLEADCFRKAAGTVKCTHCGGMGHVAKSCYKRFPQKLKCEGCGQLGHTIDRCFKKNPCKVCGGSHSTENCRQRKP</sequence>
<dbReference type="AlphaFoldDB" id="A0A0S4JGY9"/>
<dbReference type="Pfam" id="PF01612">
    <property type="entry name" value="DNA_pol_A_exo1"/>
    <property type="match status" value="1"/>
</dbReference>
<evidence type="ECO:0000256" key="2">
    <source>
        <dbReference type="SAM" id="SignalP"/>
    </source>
</evidence>
<dbReference type="PANTHER" id="PTHR46628:SF1">
    <property type="entry name" value="PIRNA BIOGENESIS PROTEIN EXD1"/>
    <property type="match status" value="1"/>
</dbReference>
<dbReference type="Gene3D" id="3.30.420.10">
    <property type="entry name" value="Ribonuclease H-like superfamily/Ribonuclease H"/>
    <property type="match status" value="1"/>
</dbReference>
<dbReference type="Proteomes" id="UP000051952">
    <property type="component" value="Unassembled WGS sequence"/>
</dbReference>
<dbReference type="GO" id="GO:0003676">
    <property type="term" value="F:nucleic acid binding"/>
    <property type="evidence" value="ECO:0007669"/>
    <property type="project" value="InterPro"/>
</dbReference>
<organism evidence="4 5">
    <name type="scientific">Bodo saltans</name>
    <name type="common">Flagellated protozoan</name>
    <dbReference type="NCBI Taxonomy" id="75058"/>
    <lineage>
        <taxon>Eukaryota</taxon>
        <taxon>Discoba</taxon>
        <taxon>Euglenozoa</taxon>
        <taxon>Kinetoplastea</taxon>
        <taxon>Metakinetoplastina</taxon>
        <taxon>Eubodonida</taxon>
        <taxon>Bodonidae</taxon>
        <taxon>Bodo</taxon>
    </lineage>
</organism>
<dbReference type="InterPro" id="IPR001878">
    <property type="entry name" value="Znf_CCHC"/>
</dbReference>
<keyword evidence="4" id="KW-0378">Hydrolase</keyword>
<keyword evidence="4" id="KW-0540">Nuclease</keyword>
<dbReference type="Gene3D" id="4.10.60.10">
    <property type="entry name" value="Zinc finger, CCHC-type"/>
    <property type="match status" value="1"/>
</dbReference>
<reference evidence="5" key="1">
    <citation type="submission" date="2015-09" db="EMBL/GenBank/DDBJ databases">
        <authorList>
            <consortium name="Pathogen Informatics"/>
        </authorList>
    </citation>
    <scope>NUCLEOTIDE SEQUENCE [LARGE SCALE GENOMIC DNA]</scope>
    <source>
        <strain evidence="5">Lake Konstanz</strain>
    </source>
</reference>
<dbReference type="SUPFAM" id="SSF57756">
    <property type="entry name" value="Retrovirus zinc finger-like domains"/>
    <property type="match status" value="1"/>
</dbReference>
<keyword evidence="5" id="KW-1185">Reference proteome</keyword>
<accession>A0A0S4JGY9</accession>
<evidence type="ECO:0000259" key="3">
    <source>
        <dbReference type="PROSITE" id="PS50158"/>
    </source>
</evidence>
<protein>
    <submittedName>
        <fullName evidence="4">3'-5' exonuclease, putative</fullName>
    </submittedName>
</protein>
<dbReference type="InterPro" id="IPR002562">
    <property type="entry name" value="3'-5'_exonuclease_dom"/>
</dbReference>
<dbReference type="OrthoDB" id="26838at2759"/>
<keyword evidence="4" id="KW-0269">Exonuclease</keyword>
<dbReference type="InterPro" id="IPR052144">
    <property type="entry name" value="piRNA_biogenesis_EXD1"/>
</dbReference>
<dbReference type="VEuPathDB" id="TriTrypDB:BSAL_22310"/>
<name>A0A0S4JGY9_BODSA</name>
<keyword evidence="2" id="KW-0732">Signal</keyword>
<dbReference type="InterPro" id="IPR012337">
    <property type="entry name" value="RNaseH-like_sf"/>
</dbReference>
<evidence type="ECO:0000256" key="1">
    <source>
        <dbReference type="PROSITE-ProRule" id="PRU00047"/>
    </source>
</evidence>
<keyword evidence="1" id="KW-0863">Zinc-finger</keyword>
<dbReference type="GO" id="GO:0008270">
    <property type="term" value="F:zinc ion binding"/>
    <property type="evidence" value="ECO:0007669"/>
    <property type="project" value="UniProtKB-KW"/>
</dbReference>
<dbReference type="GO" id="GO:0006139">
    <property type="term" value="P:nucleobase-containing compound metabolic process"/>
    <property type="evidence" value="ECO:0007669"/>
    <property type="project" value="InterPro"/>
</dbReference>
<evidence type="ECO:0000313" key="5">
    <source>
        <dbReference type="Proteomes" id="UP000051952"/>
    </source>
</evidence>
<dbReference type="InterPro" id="IPR036875">
    <property type="entry name" value="Znf_CCHC_sf"/>
</dbReference>
<dbReference type="OMA" id="HRSENCH"/>
<dbReference type="GO" id="GO:1990923">
    <property type="term" value="C:PET complex"/>
    <property type="evidence" value="ECO:0007669"/>
    <property type="project" value="TreeGrafter"/>
</dbReference>
<evidence type="ECO:0000313" key="4">
    <source>
        <dbReference type="EMBL" id="CUG89606.1"/>
    </source>
</evidence>
<dbReference type="SMART" id="SM00474">
    <property type="entry name" value="35EXOc"/>
    <property type="match status" value="1"/>
</dbReference>
<dbReference type="GO" id="GO:0008408">
    <property type="term" value="F:3'-5' exonuclease activity"/>
    <property type="evidence" value="ECO:0007669"/>
    <property type="project" value="InterPro"/>
</dbReference>
<dbReference type="PANTHER" id="PTHR46628">
    <property type="entry name" value="PIRNA BIOGENESIS PROTEIN EXD1"/>
    <property type="match status" value="1"/>
</dbReference>
<dbReference type="SUPFAM" id="SSF53098">
    <property type="entry name" value="Ribonuclease H-like"/>
    <property type="match status" value="1"/>
</dbReference>
<proteinExistence type="predicted"/>
<dbReference type="EMBL" id="CYKH01001751">
    <property type="protein sequence ID" value="CUG89606.1"/>
    <property type="molecule type" value="Genomic_DNA"/>
</dbReference>
<feature type="domain" description="CCHC-type" evidence="3">
    <location>
        <begin position="311"/>
        <end position="325"/>
    </location>
</feature>
<dbReference type="SMART" id="SM00343">
    <property type="entry name" value="ZnF_C2HC"/>
    <property type="match status" value="3"/>
</dbReference>
<dbReference type="InterPro" id="IPR036397">
    <property type="entry name" value="RNaseH_sf"/>
</dbReference>
<gene>
    <name evidence="4" type="ORF">BSAL_22310</name>
</gene>
<keyword evidence="1" id="KW-0862">Zinc</keyword>
<feature type="chain" id="PRO_5006622399" evidence="2">
    <location>
        <begin position="22"/>
        <end position="371"/>
    </location>
</feature>
<dbReference type="PROSITE" id="PS50158">
    <property type="entry name" value="ZF_CCHC"/>
    <property type="match status" value="1"/>
</dbReference>
<feature type="signal peptide" evidence="2">
    <location>
        <begin position="1"/>
        <end position="21"/>
    </location>
</feature>